<evidence type="ECO:0000313" key="1">
    <source>
        <dbReference type="EMBL" id="CAG8749037.1"/>
    </source>
</evidence>
<reference evidence="1" key="1">
    <citation type="submission" date="2021-06" db="EMBL/GenBank/DDBJ databases">
        <authorList>
            <person name="Kallberg Y."/>
            <person name="Tangrot J."/>
            <person name="Rosling A."/>
        </authorList>
    </citation>
    <scope>NUCLEOTIDE SEQUENCE</scope>
    <source>
        <strain evidence="1">CL551</strain>
    </source>
</reference>
<comment type="caution">
    <text evidence="1">The sequence shown here is derived from an EMBL/GenBank/DDBJ whole genome shotgun (WGS) entry which is preliminary data.</text>
</comment>
<keyword evidence="2" id="KW-1185">Reference proteome</keyword>
<dbReference type="EMBL" id="CAJVPV010034526">
    <property type="protein sequence ID" value="CAG8749037.1"/>
    <property type="molecule type" value="Genomic_DNA"/>
</dbReference>
<proteinExistence type="predicted"/>
<dbReference type="PANTHER" id="PTHR14387:SF0">
    <property type="entry name" value="DUF2428 DOMAIN-CONTAINING PROTEIN"/>
    <property type="match status" value="1"/>
</dbReference>
<protein>
    <submittedName>
        <fullName evidence="1">418_t:CDS:1</fullName>
    </submittedName>
</protein>
<dbReference type="AlphaFoldDB" id="A0A9N9IS35"/>
<dbReference type="InterPro" id="IPR051954">
    <property type="entry name" value="tRNA_methyltransferase_THADA"/>
</dbReference>
<feature type="non-terminal residue" evidence="1">
    <location>
        <position position="363"/>
    </location>
</feature>
<dbReference type="GO" id="GO:0030488">
    <property type="term" value="P:tRNA methylation"/>
    <property type="evidence" value="ECO:0007669"/>
    <property type="project" value="TreeGrafter"/>
</dbReference>
<dbReference type="SUPFAM" id="SSF48371">
    <property type="entry name" value="ARM repeat"/>
    <property type="match status" value="1"/>
</dbReference>
<gene>
    <name evidence="1" type="ORF">AMORRO_LOCUS15223</name>
</gene>
<accession>A0A9N9IS35</accession>
<sequence>ELLNKTHKNVDDQQSKDYRIGSYLVHQQMAKIIIRSLRGDDAFEFSNKVVEILGHPEYEVRLVALELLTEYFLDNSVPDTDLSRNYSTIQSKLISMIDDGEPNLNCFRLVVELLVLINPKGLSFPLDSGLRNFWKKLFEHVEQPKNVSIVEAVFPLLGSLLSQIWDDKSSSQEFKSLCLKQWTEHVERNTKPEIALTLREATTKSLQMFSRHLFREDRFVNSNDVQQVITLYMILARLAQDDDVDLRKAASLIVAKAGRFKFPVDPDRARELCYEQVSNQFSKSLHLYAALLQILSGDEKPDEVFRAEMNRSRVLFAIENPNIFKEDLVDVQLASRISIEALKKEIKIVQFPDPLRNDIPRFA</sequence>
<evidence type="ECO:0000313" key="2">
    <source>
        <dbReference type="Proteomes" id="UP000789342"/>
    </source>
</evidence>
<dbReference type="OrthoDB" id="73997at2759"/>
<feature type="non-terminal residue" evidence="1">
    <location>
        <position position="1"/>
    </location>
</feature>
<dbReference type="Proteomes" id="UP000789342">
    <property type="component" value="Unassembled WGS sequence"/>
</dbReference>
<dbReference type="GO" id="GO:0005829">
    <property type="term" value="C:cytosol"/>
    <property type="evidence" value="ECO:0007669"/>
    <property type="project" value="TreeGrafter"/>
</dbReference>
<organism evidence="1 2">
    <name type="scientific">Acaulospora morrowiae</name>
    <dbReference type="NCBI Taxonomy" id="94023"/>
    <lineage>
        <taxon>Eukaryota</taxon>
        <taxon>Fungi</taxon>
        <taxon>Fungi incertae sedis</taxon>
        <taxon>Mucoromycota</taxon>
        <taxon>Glomeromycotina</taxon>
        <taxon>Glomeromycetes</taxon>
        <taxon>Diversisporales</taxon>
        <taxon>Acaulosporaceae</taxon>
        <taxon>Acaulospora</taxon>
    </lineage>
</organism>
<name>A0A9N9IS35_9GLOM</name>
<dbReference type="PANTHER" id="PTHR14387">
    <property type="entry name" value="THADA/DEATH RECEPTOR INTERACTING PROTEIN"/>
    <property type="match status" value="1"/>
</dbReference>
<dbReference type="InterPro" id="IPR016024">
    <property type="entry name" value="ARM-type_fold"/>
</dbReference>